<dbReference type="EMBL" id="FNOV01000008">
    <property type="protein sequence ID" value="SDY42103.1"/>
    <property type="molecule type" value="Genomic_DNA"/>
</dbReference>
<dbReference type="STRING" id="651662.SAMN04488069_108177"/>
<sequence length="573" mass="57588">MQTATPVSHLICLFIISCLGHLGAYAQAPAWQTALAVSSAGTSSVRATATDASGNVYVAGSFQGTIRIGQTTMTSYGLSDIFVAKWDKATGAFVWAQRGGGTAEEDVGGLAVNGANVYVTGYYYSSPIAFNGINLTKYPGNSPDIFVLKVSDAGNLSRIEWAQRAGGTNVDFATGVAVSGTSVYVVGSTASITATFGSVALPGSGADVFVTKLTDAGSSGSFVWAQRAGAAYGDAARAVAASGPSVYVVGGFEGPSITFGNTTLTGSGVDELAFKGFVTKLTDAGATGSFTWAKRCGNPGSASALAVAVSGAAVYVGGTFTKVATTFGTTVLTNTGSAATTDVFVTKLVDAGNDASFGWAQRLGGVNDDRIGGIAVRGNEVYTTGSFSGLASVGSTSLNSVGSTNSFVAKLADGGATSSFVWAQQAGGPGYAISQGIALANAGVWVGGEAVPPASFGTQLITSPTANTLGFIALLTDPKLPLATASAGLTAGLRLWPNPAQTTVNVLLPALPRGGPATLTLLDGLGRVVQTIRVLSVAAGWSRILNLTGLVPGLYHLRVQADGQQVSRALAVE</sequence>
<accession>A0A1H3JQ94</accession>
<keyword evidence="1" id="KW-0732">Signal</keyword>
<proteinExistence type="predicted"/>
<reference evidence="3" key="1">
    <citation type="submission" date="2016-10" db="EMBL/GenBank/DDBJ databases">
        <authorList>
            <person name="Varghese N."/>
            <person name="Submissions S."/>
        </authorList>
    </citation>
    <scope>NUCLEOTIDE SEQUENCE [LARGE SCALE GENOMIC DNA]</scope>
    <source>
        <strain evidence="3">CGMCC 1.8975</strain>
    </source>
</reference>
<evidence type="ECO:0000256" key="1">
    <source>
        <dbReference type="SAM" id="SignalP"/>
    </source>
</evidence>
<keyword evidence="3" id="KW-1185">Reference proteome</keyword>
<gene>
    <name evidence="2" type="ORF">SAMN04488069_108177</name>
</gene>
<feature type="chain" id="PRO_5011633277" evidence="1">
    <location>
        <begin position="27"/>
        <end position="573"/>
    </location>
</feature>
<feature type="signal peptide" evidence="1">
    <location>
        <begin position="1"/>
        <end position="26"/>
    </location>
</feature>
<protein>
    <submittedName>
        <fullName evidence="2">Por secretion system C-terminal sorting domain-containing protein</fullName>
    </submittedName>
</protein>
<dbReference type="AlphaFoldDB" id="A0A1H3JQ94"/>
<evidence type="ECO:0000313" key="3">
    <source>
        <dbReference type="Proteomes" id="UP000199249"/>
    </source>
</evidence>
<organism evidence="2 3">
    <name type="scientific">Hymenobacter psychrophilus</name>
    <dbReference type="NCBI Taxonomy" id="651662"/>
    <lineage>
        <taxon>Bacteria</taxon>
        <taxon>Pseudomonadati</taxon>
        <taxon>Bacteroidota</taxon>
        <taxon>Cytophagia</taxon>
        <taxon>Cytophagales</taxon>
        <taxon>Hymenobacteraceae</taxon>
        <taxon>Hymenobacter</taxon>
    </lineage>
</organism>
<name>A0A1H3JQ94_9BACT</name>
<dbReference type="Proteomes" id="UP000199249">
    <property type="component" value="Unassembled WGS sequence"/>
</dbReference>
<evidence type="ECO:0000313" key="2">
    <source>
        <dbReference type="EMBL" id="SDY42103.1"/>
    </source>
</evidence>